<keyword evidence="2" id="KW-1185">Reference proteome</keyword>
<organism evidence="1 2">
    <name type="scientific">Moellerella wisconsensis</name>
    <dbReference type="NCBI Taxonomy" id="158849"/>
    <lineage>
        <taxon>Bacteria</taxon>
        <taxon>Pseudomonadati</taxon>
        <taxon>Pseudomonadota</taxon>
        <taxon>Gammaproteobacteria</taxon>
        <taxon>Enterobacterales</taxon>
        <taxon>Morganellaceae</taxon>
        <taxon>Moellerella</taxon>
    </lineage>
</organism>
<dbReference type="EMBL" id="CP093255">
    <property type="protein sequence ID" value="UNH37808.1"/>
    <property type="molecule type" value="Genomic_DNA"/>
</dbReference>
<reference evidence="1" key="1">
    <citation type="submission" date="2022-03" db="EMBL/GenBank/DDBJ databases">
        <title>ESBL-producing Moellerella wisconsensis and Escherichia marmotae isolated from wild game meat.</title>
        <authorList>
            <person name="Biggel M."/>
        </authorList>
    </citation>
    <scope>NUCLEOTIDE SEQUENCE</scope>
    <source>
        <strain evidence="1">W1</strain>
    </source>
</reference>
<evidence type="ECO:0000313" key="2">
    <source>
        <dbReference type="Proteomes" id="UP000829420"/>
    </source>
</evidence>
<gene>
    <name evidence="1" type="ORF">MNY70_09780</name>
</gene>
<evidence type="ECO:0000313" key="1">
    <source>
        <dbReference type="EMBL" id="UNH37808.1"/>
    </source>
</evidence>
<name>A0ACD3Y416_9GAMM</name>
<protein>
    <submittedName>
        <fullName evidence="1">Uncharacterized protein</fullName>
    </submittedName>
</protein>
<sequence length="294" mass="32827">MSILAEIQHDAINPEVRVADLLRKCLFLASKTGSDDFKNWVLHELDGYPSYDDVPDYRIISCHSKGSFSRYGGILKNLPIDLSILPEEYTELFGKMVVTNTVASIEGLLQTSESQIVKSNWNAEATRLVSDKIYQGMYCIEAWNETAIHLMSGILDSVKTKVLSIVLELENKLPDIEEVKLSKLDEKVVTQVFNNIINGNANIANSGENFTQNLQVQSNELVDKLVHELIDLKRQGKDCEVIDCLISHVESIKQVKDRQEGLEKVAKISSIAANSVTVLPVVGMYIGKLIELFS</sequence>
<dbReference type="Proteomes" id="UP000829420">
    <property type="component" value="Chromosome"/>
</dbReference>
<proteinExistence type="predicted"/>
<accession>A0ACD3Y416</accession>